<accession>A0ACC2B057</accession>
<proteinExistence type="predicted"/>
<sequence length="992" mass="110777">MLVQSFLVLHMEVDLLKGELDDGWKARIVPTMSLGRNFTSKHFSWHRRLLQRCQSFHFSEFTCSGLQSFPAFDVGGASCLCCHLQVGSSSMLQLFYGLPQGKLKLVGQESSAQQLWLQFFADPSQWWDHRFDKNNPRYPDFKHKETQEALWIDGRSTPPWVNKVLSAMRPGTIQRNVASWTLGIKRCVKEGQNRKALELFQDMQREGVSPDKFAFIAVLKACANLAALEKGKQVHNQVMQSQCESDIFVGSCLVDMYAKCGSIEDAWLVFSSMPTRTVVSWSIMIMAYAKCGQGQKALDLFQEMQQEQMPPDNATFVGVLTACTSIGALEQGRHIHALLIGLDADIFVGNCLVDMYAKCGSIEDACRVFKNMATHTIVTWNAMINGYVKCGLGMKAVEVFRQMKKEDLEPDSVTYMGILNACASALAIEDGKLVHAEIVHRKRCFDLPVANSLIDMYGKCGSIEDAWKVFTKMPHRSVVSWNSMIAACVKCGNGKKAVELFQQMRKEKVEPDNFTFVAVINACASILALIEGRQVHEQVIRSGFSSDIIIGSCLIDMYAKCGSIDDAYDVFKSMPVRNVVSWSTMISGYVKCGHGQKAIKLFQQMQQELVKPDGVTYVAMISACADIGALEEGKRVHAEVTRSGLELDVFVGSSLVDMYAKCGSIKNARTVFGNISRRNVVSWNSMLTGYALHGLGKEALLLFEEMCESGAEVDGSTLACLLSACSHAGLVDQGYYCFESMVPLYGIMATVEHHSCMVDLLGRSGCLNEAEDVINSMCCKPDVSVWMALLSACRINGDVQMAERAAEQILELDPENSSAFVLLSNIYAASRKWDSSTNLQQTRRKQKTRRKQHVIKQPGCSWIEVNNQVHTFVVNDKEHPCIQEIRDELRRLFMAMKSMGYVPNTHLVLHDVEEEVKEISLLYHSEKLAIVFGLISTPPGSPIQVLKNLRICADCHTATKFISKIVGRSIILRDANRFHHFKKGACSCRDYW</sequence>
<name>A0ACC2B057_DIPCM</name>
<protein>
    <submittedName>
        <fullName evidence="1">Uncharacterized protein</fullName>
    </submittedName>
</protein>
<gene>
    <name evidence="1" type="ORF">O6H91_18G040000</name>
</gene>
<dbReference type="Proteomes" id="UP001162992">
    <property type="component" value="Chromosome 18"/>
</dbReference>
<organism evidence="1 2">
    <name type="scientific">Diphasiastrum complanatum</name>
    <name type="common">Issler's clubmoss</name>
    <name type="synonym">Lycopodium complanatum</name>
    <dbReference type="NCBI Taxonomy" id="34168"/>
    <lineage>
        <taxon>Eukaryota</taxon>
        <taxon>Viridiplantae</taxon>
        <taxon>Streptophyta</taxon>
        <taxon>Embryophyta</taxon>
        <taxon>Tracheophyta</taxon>
        <taxon>Lycopodiopsida</taxon>
        <taxon>Lycopodiales</taxon>
        <taxon>Lycopodiaceae</taxon>
        <taxon>Lycopodioideae</taxon>
        <taxon>Diphasiastrum</taxon>
    </lineage>
</organism>
<keyword evidence="2" id="KW-1185">Reference proteome</keyword>
<dbReference type="EMBL" id="CM055109">
    <property type="protein sequence ID" value="KAJ7523165.1"/>
    <property type="molecule type" value="Genomic_DNA"/>
</dbReference>
<evidence type="ECO:0000313" key="1">
    <source>
        <dbReference type="EMBL" id="KAJ7523165.1"/>
    </source>
</evidence>
<comment type="caution">
    <text evidence="1">The sequence shown here is derived from an EMBL/GenBank/DDBJ whole genome shotgun (WGS) entry which is preliminary data.</text>
</comment>
<evidence type="ECO:0000313" key="2">
    <source>
        <dbReference type="Proteomes" id="UP001162992"/>
    </source>
</evidence>
<reference evidence="2" key="1">
    <citation type="journal article" date="2024" name="Proc. Natl. Acad. Sci. U.S.A.">
        <title>Extraordinary preservation of gene collinearity over three hundred million years revealed in homosporous lycophytes.</title>
        <authorList>
            <person name="Li C."/>
            <person name="Wickell D."/>
            <person name="Kuo L.Y."/>
            <person name="Chen X."/>
            <person name="Nie B."/>
            <person name="Liao X."/>
            <person name="Peng D."/>
            <person name="Ji J."/>
            <person name="Jenkins J."/>
            <person name="Williams M."/>
            <person name="Shu S."/>
            <person name="Plott C."/>
            <person name="Barry K."/>
            <person name="Rajasekar S."/>
            <person name="Grimwood J."/>
            <person name="Han X."/>
            <person name="Sun S."/>
            <person name="Hou Z."/>
            <person name="He W."/>
            <person name="Dai G."/>
            <person name="Sun C."/>
            <person name="Schmutz J."/>
            <person name="Leebens-Mack J.H."/>
            <person name="Li F.W."/>
            <person name="Wang L."/>
        </authorList>
    </citation>
    <scope>NUCLEOTIDE SEQUENCE [LARGE SCALE GENOMIC DNA]</scope>
    <source>
        <strain evidence="2">cv. PW_Plant_1</strain>
    </source>
</reference>